<accession>A0ABQ0PV26</accession>
<protein>
    <submittedName>
        <fullName evidence="1">Uncharacterized protein</fullName>
    </submittedName>
</protein>
<comment type="caution">
    <text evidence="1">The sequence shown here is derived from an EMBL/GenBank/DDBJ whole genome shotgun (WGS) entry which is preliminary data.</text>
</comment>
<evidence type="ECO:0000313" key="1">
    <source>
        <dbReference type="EMBL" id="GBQ82264.1"/>
    </source>
</evidence>
<name>A0ABQ0PV26_9PROT</name>
<keyword evidence="2" id="KW-1185">Reference proteome</keyword>
<gene>
    <name evidence="1" type="ORF">AA14337_2291</name>
</gene>
<sequence length="51" mass="5483">MPLSGKILQKGGANIVCCEHGVRQTVLKLVGRVISLAGKVLTARRKAERLL</sequence>
<proteinExistence type="predicted"/>
<dbReference type="Proteomes" id="UP001065047">
    <property type="component" value="Unassembled WGS sequence"/>
</dbReference>
<organism evidence="1 2">
    <name type="scientific">Acetobacter malorum DSM 14337</name>
    <dbReference type="NCBI Taxonomy" id="1307910"/>
    <lineage>
        <taxon>Bacteria</taxon>
        <taxon>Pseudomonadati</taxon>
        <taxon>Pseudomonadota</taxon>
        <taxon>Alphaproteobacteria</taxon>
        <taxon>Acetobacterales</taxon>
        <taxon>Acetobacteraceae</taxon>
        <taxon>Acetobacter</taxon>
    </lineage>
</organism>
<dbReference type="EMBL" id="BAPF01000030">
    <property type="protein sequence ID" value="GBQ82264.1"/>
    <property type="molecule type" value="Genomic_DNA"/>
</dbReference>
<reference evidence="1" key="1">
    <citation type="submission" date="2013-04" db="EMBL/GenBank/DDBJ databases">
        <title>The genome sequencing project of 58 acetic acid bacteria.</title>
        <authorList>
            <person name="Okamoto-Kainuma A."/>
            <person name="Ishikawa M."/>
            <person name="Umino S."/>
            <person name="Koizumi Y."/>
            <person name="Shiwa Y."/>
            <person name="Yoshikawa H."/>
            <person name="Matsutani M."/>
            <person name="Matsushita K."/>
        </authorList>
    </citation>
    <scope>NUCLEOTIDE SEQUENCE</scope>
    <source>
        <strain evidence="1">DSM 14337</strain>
    </source>
</reference>
<evidence type="ECO:0000313" key="2">
    <source>
        <dbReference type="Proteomes" id="UP001065047"/>
    </source>
</evidence>